<dbReference type="Proteomes" id="UP000008229">
    <property type="component" value="Chromosome"/>
</dbReference>
<evidence type="ECO:0000313" key="4">
    <source>
        <dbReference type="Proteomes" id="UP000008229"/>
    </source>
</evidence>
<organism evidence="3 4">
    <name type="scientific">Conexibacter woesei (strain DSM 14684 / CCUG 47730 / CIP 108061 / JCM 11494 / NBRC 100937 / ID131577)</name>
    <dbReference type="NCBI Taxonomy" id="469383"/>
    <lineage>
        <taxon>Bacteria</taxon>
        <taxon>Bacillati</taxon>
        <taxon>Actinomycetota</taxon>
        <taxon>Thermoleophilia</taxon>
        <taxon>Solirubrobacterales</taxon>
        <taxon>Conexibacteraceae</taxon>
        <taxon>Conexibacter</taxon>
    </lineage>
</organism>
<dbReference type="KEGG" id="cwo:Cwoe_5154"/>
<reference evidence="4" key="2">
    <citation type="submission" date="2010-01" db="EMBL/GenBank/DDBJ databases">
        <title>The complete genome of Conexibacter woesei DSM 14684.</title>
        <authorList>
            <consortium name="US DOE Joint Genome Institute (JGI-PGF)"/>
            <person name="Lucas S."/>
            <person name="Copeland A."/>
            <person name="Lapidus A."/>
            <person name="Glavina del Rio T."/>
            <person name="Dalin E."/>
            <person name="Tice H."/>
            <person name="Bruce D."/>
            <person name="Goodwin L."/>
            <person name="Pitluck S."/>
            <person name="Kyrpides N."/>
            <person name="Mavromatis K."/>
            <person name="Ivanova N."/>
            <person name="Mikhailova N."/>
            <person name="Chertkov O."/>
            <person name="Brettin T."/>
            <person name="Detter J.C."/>
            <person name="Han C."/>
            <person name="Larimer F."/>
            <person name="Land M."/>
            <person name="Hauser L."/>
            <person name="Markowitz V."/>
            <person name="Cheng J.-F."/>
            <person name="Hugenholtz P."/>
            <person name="Woyke T."/>
            <person name="Wu D."/>
            <person name="Pukall R."/>
            <person name="Steenblock K."/>
            <person name="Schneider S."/>
            <person name="Klenk H.-P."/>
            <person name="Eisen J.A."/>
        </authorList>
    </citation>
    <scope>NUCLEOTIDE SEQUENCE [LARGE SCALE GENOMIC DNA]</scope>
    <source>
        <strain evidence="4">DSM 14684 / CIP 108061 / JCM 11494 / NBRC 100937 / ID131577</strain>
    </source>
</reference>
<dbReference type="InterPro" id="IPR036761">
    <property type="entry name" value="TTHA0802/YceI-like_sf"/>
</dbReference>
<accession>D3FE71</accession>
<dbReference type="PANTHER" id="PTHR34406">
    <property type="entry name" value="PROTEIN YCEI"/>
    <property type="match status" value="1"/>
</dbReference>
<dbReference type="STRING" id="469383.Cwoe_5154"/>
<dbReference type="eggNOG" id="COG2353">
    <property type="taxonomic scope" value="Bacteria"/>
</dbReference>
<dbReference type="EMBL" id="CP001854">
    <property type="protein sequence ID" value="ADB53563.1"/>
    <property type="molecule type" value="Genomic_DNA"/>
</dbReference>
<name>D3FE71_CONWI</name>
<evidence type="ECO:0000256" key="1">
    <source>
        <dbReference type="ARBA" id="ARBA00008812"/>
    </source>
</evidence>
<dbReference type="PANTHER" id="PTHR34406:SF1">
    <property type="entry name" value="PROTEIN YCEI"/>
    <property type="match status" value="1"/>
</dbReference>
<comment type="similarity">
    <text evidence="1">Belongs to the UPF0312 family.</text>
</comment>
<dbReference type="HOGENOM" id="CLU_071003_3_2_11"/>
<keyword evidence="4" id="KW-1185">Reference proteome</keyword>
<protein>
    <submittedName>
        <fullName evidence="3">YceI family protein</fullName>
    </submittedName>
</protein>
<dbReference type="Gene3D" id="2.40.128.110">
    <property type="entry name" value="Lipid/polyisoprenoid-binding, YceI-like"/>
    <property type="match status" value="1"/>
</dbReference>
<sequence>MASLAIQPFAGTFRAQPLPSSFAFAVRHSGVFWYRGSLSDVTATLRGSEDALALEGSARVDSISVGEPAAMRASVLGPDFFDAERHPEIAFHSAAIRLDDDGRAEVDGELTMRGVTRPVIATGCYAPPRPSSFGEIAGVQLHTSFDRRDFGFDWQMELPGGGNAVGWDVEVDIDLLLIREEAAPR</sequence>
<proteinExistence type="inferred from homology"/>
<dbReference type="InterPro" id="IPR007372">
    <property type="entry name" value="Lipid/polyisoprenoid-bd_YceI"/>
</dbReference>
<evidence type="ECO:0000259" key="2">
    <source>
        <dbReference type="SMART" id="SM00867"/>
    </source>
</evidence>
<evidence type="ECO:0000313" key="3">
    <source>
        <dbReference type="EMBL" id="ADB53563.1"/>
    </source>
</evidence>
<dbReference type="AlphaFoldDB" id="D3FE71"/>
<reference evidence="3 4" key="1">
    <citation type="journal article" date="2010" name="Stand. Genomic Sci.">
        <title>Complete genome sequence of Conexibacter woesei type strain (ID131577).</title>
        <authorList>
            <person name="Pukall R."/>
            <person name="Lapidus A."/>
            <person name="Glavina Del Rio T."/>
            <person name="Copeland A."/>
            <person name="Tice H."/>
            <person name="Cheng J.-F."/>
            <person name="Lucas S."/>
            <person name="Chen F."/>
            <person name="Nolan M."/>
            <person name="Bruce D."/>
            <person name="Goodwin L."/>
            <person name="Pitluck S."/>
            <person name="Mavromatis K."/>
            <person name="Ivanova N."/>
            <person name="Ovchinnikova G."/>
            <person name="Pati A."/>
            <person name="Chen A."/>
            <person name="Palaniappan K."/>
            <person name="Land M."/>
            <person name="Hauser L."/>
            <person name="Chang Y.-J."/>
            <person name="Jeffries C.D."/>
            <person name="Chain P."/>
            <person name="Meincke L."/>
            <person name="Sims D."/>
            <person name="Brettin T."/>
            <person name="Detter J.C."/>
            <person name="Rohde M."/>
            <person name="Goeker M."/>
            <person name="Bristow J."/>
            <person name="Eisen J.A."/>
            <person name="Markowitz V."/>
            <person name="Kyrpides N.C."/>
            <person name="Klenk H.-P."/>
            <person name="Hugenholtz P."/>
        </authorList>
    </citation>
    <scope>NUCLEOTIDE SEQUENCE [LARGE SCALE GENOMIC DNA]</scope>
    <source>
        <strain evidence="4">DSM 14684 / CIP 108061 / JCM 11494 / NBRC 100937 / ID131577</strain>
    </source>
</reference>
<feature type="domain" description="Lipid/polyisoprenoid-binding YceI-like" evidence="2">
    <location>
        <begin position="12"/>
        <end position="178"/>
    </location>
</feature>
<dbReference type="Pfam" id="PF04264">
    <property type="entry name" value="YceI"/>
    <property type="match status" value="1"/>
</dbReference>
<dbReference type="SMART" id="SM00867">
    <property type="entry name" value="YceI"/>
    <property type="match status" value="1"/>
</dbReference>
<gene>
    <name evidence="3" type="ordered locus">Cwoe_5154</name>
</gene>
<dbReference type="SUPFAM" id="SSF101874">
    <property type="entry name" value="YceI-like"/>
    <property type="match status" value="1"/>
</dbReference>